<evidence type="ECO:0008006" key="5">
    <source>
        <dbReference type="Google" id="ProtNLM"/>
    </source>
</evidence>
<organism evidence="3 4">
    <name type="scientific">Phaseolus vulgaris</name>
    <name type="common">Kidney bean</name>
    <name type="synonym">French bean</name>
    <dbReference type="NCBI Taxonomy" id="3885"/>
    <lineage>
        <taxon>Eukaryota</taxon>
        <taxon>Viridiplantae</taxon>
        <taxon>Streptophyta</taxon>
        <taxon>Embryophyta</taxon>
        <taxon>Tracheophyta</taxon>
        <taxon>Spermatophyta</taxon>
        <taxon>Magnoliopsida</taxon>
        <taxon>eudicotyledons</taxon>
        <taxon>Gunneridae</taxon>
        <taxon>Pentapetalae</taxon>
        <taxon>rosids</taxon>
        <taxon>fabids</taxon>
        <taxon>Fabales</taxon>
        <taxon>Fabaceae</taxon>
        <taxon>Papilionoideae</taxon>
        <taxon>50 kb inversion clade</taxon>
        <taxon>NPAAA clade</taxon>
        <taxon>indigoferoid/millettioid clade</taxon>
        <taxon>Phaseoleae</taxon>
        <taxon>Phaseolus</taxon>
    </lineage>
</organism>
<feature type="transmembrane region" description="Helical" evidence="1">
    <location>
        <begin position="42"/>
        <end position="60"/>
    </location>
</feature>
<keyword evidence="1" id="KW-1133">Transmembrane helix</keyword>
<gene>
    <name evidence="3" type="ORF">PHAVU_005G026900g</name>
</gene>
<evidence type="ECO:0000313" key="3">
    <source>
        <dbReference type="EMBL" id="ESW20931.1"/>
    </source>
</evidence>
<sequence>MAYFKKLILNMVMVFVLLLSMNLAAARVPFGSPSLVTNQMDASFKTLQMIHVAIIIMFIIHEKSERQCSLGFEAKLCGGEAYIYKCLHVL</sequence>
<reference evidence="4" key="1">
    <citation type="journal article" date="2014" name="Nat. Genet.">
        <title>A reference genome for common bean and genome-wide analysis of dual domestications.</title>
        <authorList>
            <person name="Schmutz J."/>
            <person name="McClean P.E."/>
            <person name="Mamidi S."/>
            <person name="Wu G.A."/>
            <person name="Cannon S.B."/>
            <person name="Grimwood J."/>
            <person name="Jenkins J."/>
            <person name="Shu S."/>
            <person name="Song Q."/>
            <person name="Chavarro C."/>
            <person name="Torres-Torres M."/>
            <person name="Geffroy V."/>
            <person name="Moghaddam S.M."/>
            <person name="Gao D."/>
            <person name="Abernathy B."/>
            <person name="Barry K."/>
            <person name="Blair M."/>
            <person name="Brick M.A."/>
            <person name="Chovatia M."/>
            <person name="Gepts P."/>
            <person name="Goodstein D.M."/>
            <person name="Gonzales M."/>
            <person name="Hellsten U."/>
            <person name="Hyten D.L."/>
            <person name="Jia G."/>
            <person name="Kelly J.D."/>
            <person name="Kudrna D."/>
            <person name="Lee R."/>
            <person name="Richard M.M."/>
            <person name="Miklas P.N."/>
            <person name="Osorno J.M."/>
            <person name="Rodrigues J."/>
            <person name="Thareau V."/>
            <person name="Urrea C.A."/>
            <person name="Wang M."/>
            <person name="Yu Y."/>
            <person name="Zhang M."/>
            <person name="Wing R.A."/>
            <person name="Cregan P.B."/>
            <person name="Rokhsar D.S."/>
            <person name="Jackson S.A."/>
        </authorList>
    </citation>
    <scope>NUCLEOTIDE SEQUENCE [LARGE SCALE GENOMIC DNA]</scope>
    <source>
        <strain evidence="4">cv. G19833</strain>
    </source>
</reference>
<keyword evidence="1" id="KW-0472">Membrane</keyword>
<evidence type="ECO:0000313" key="4">
    <source>
        <dbReference type="Proteomes" id="UP000000226"/>
    </source>
</evidence>
<feature type="chain" id="PRO_5004755111" description="Transmembrane protein" evidence="2">
    <location>
        <begin position="27"/>
        <end position="90"/>
    </location>
</feature>
<feature type="signal peptide" evidence="2">
    <location>
        <begin position="1"/>
        <end position="26"/>
    </location>
</feature>
<name>V7BWI9_PHAVU</name>
<dbReference type="Proteomes" id="UP000000226">
    <property type="component" value="Chromosome 5"/>
</dbReference>
<protein>
    <recommendedName>
        <fullName evidence="5">Transmembrane protein</fullName>
    </recommendedName>
</protein>
<dbReference type="AlphaFoldDB" id="V7BWI9"/>
<dbReference type="OrthoDB" id="10552229at2759"/>
<proteinExistence type="predicted"/>
<dbReference type="EMBL" id="CM002292">
    <property type="protein sequence ID" value="ESW20931.1"/>
    <property type="molecule type" value="Genomic_DNA"/>
</dbReference>
<evidence type="ECO:0000256" key="2">
    <source>
        <dbReference type="SAM" id="SignalP"/>
    </source>
</evidence>
<accession>V7BWI9</accession>
<evidence type="ECO:0000256" key="1">
    <source>
        <dbReference type="SAM" id="Phobius"/>
    </source>
</evidence>
<keyword evidence="4" id="KW-1185">Reference proteome</keyword>
<keyword evidence="2" id="KW-0732">Signal</keyword>
<keyword evidence="1" id="KW-0812">Transmembrane</keyword>
<dbReference type="Gramene" id="ESW20931">
    <property type="protein sequence ID" value="ESW20931"/>
    <property type="gene ID" value="PHAVU_005G026900g"/>
</dbReference>